<evidence type="ECO:0000256" key="4">
    <source>
        <dbReference type="SAM" id="MobiDB-lite"/>
    </source>
</evidence>
<dbReference type="PROSITE" id="PS50088">
    <property type="entry name" value="ANK_REPEAT"/>
    <property type="match status" value="3"/>
</dbReference>
<name>A0ABY0GWM0_9PEZI</name>
<keyword evidence="6" id="KW-1185">Reference proteome</keyword>
<feature type="repeat" description="ANK" evidence="3">
    <location>
        <begin position="394"/>
        <end position="423"/>
    </location>
</feature>
<dbReference type="PRINTS" id="PR01415">
    <property type="entry name" value="ANKYRIN"/>
</dbReference>
<dbReference type="InterPro" id="IPR036770">
    <property type="entry name" value="Ankyrin_rpt-contain_sf"/>
</dbReference>
<dbReference type="Pfam" id="PF12796">
    <property type="entry name" value="Ank_2"/>
    <property type="match status" value="1"/>
</dbReference>
<feature type="repeat" description="ANK" evidence="3">
    <location>
        <begin position="275"/>
        <end position="307"/>
    </location>
</feature>
<evidence type="ECO:0008006" key="7">
    <source>
        <dbReference type="Google" id="ProtNLM"/>
    </source>
</evidence>
<dbReference type="Pfam" id="PF00023">
    <property type="entry name" value="Ank"/>
    <property type="match status" value="1"/>
</dbReference>
<accession>A0ABY0GWM0</accession>
<reference evidence="5 6" key="1">
    <citation type="submission" date="2018-06" db="EMBL/GenBank/DDBJ databases">
        <title>Complete Genomes of Monosporascus.</title>
        <authorList>
            <person name="Robinson A.J."/>
            <person name="Natvig D.O."/>
        </authorList>
    </citation>
    <scope>NUCLEOTIDE SEQUENCE [LARGE SCALE GENOMIC DNA]</scope>
    <source>
        <strain evidence="5 6">CBS 609.92</strain>
    </source>
</reference>
<evidence type="ECO:0000313" key="5">
    <source>
        <dbReference type="EMBL" id="RYO75570.1"/>
    </source>
</evidence>
<evidence type="ECO:0000256" key="2">
    <source>
        <dbReference type="ARBA" id="ARBA00023043"/>
    </source>
</evidence>
<sequence>MSKQRAFLSQANSTFTPLGDKDTAALARVSHNGDERTGNTPTDSTHITSNSIHNIGSPGVYPRLIDWQNAQKLPGDILWHVGRDYLEHPVDILALASTCRDLWRLLENELYIADVLDVKSRFYDWGSENRCEPTTREHSHDAAEGDTEFNSDGSRMNNTDSQIVEDEAAMQDGALIGWQGAASGAGILYHESGGMGAVEISGIVNSRPGGASLLPPEQGRFPPESSPDWIEKLCLEHPEGALHLLASSGPVSCARKAIDAAKRFWPEYINLKGVFGQAPIHYAAWKGQLEIARVLLESGCAVRSASEYVCWDPRPLHEIINHLTQHVAPHIRLNASNDHGLSEPDRPFISDALGFAILGDHEEVAKLLLEHYDEELVHGMEDGWLDDKGYPIASPLHLAALVGMSSVVELLIKKGVDPNSRERCFHSCSPLHMASSRGGTREAIQVLLNHGADLSQLDDQARTIVQWAEGFGVEDLPGWLRSLSTPQNDGRRTPTTSCMN</sequence>
<evidence type="ECO:0000256" key="3">
    <source>
        <dbReference type="PROSITE-ProRule" id="PRU00023"/>
    </source>
</evidence>
<proteinExistence type="predicted"/>
<comment type="caution">
    <text evidence="5">The sequence shown here is derived from an EMBL/GenBank/DDBJ whole genome shotgun (WGS) entry which is preliminary data.</text>
</comment>
<feature type="compositionally biased region" description="Basic and acidic residues" evidence="4">
    <location>
        <begin position="130"/>
        <end position="143"/>
    </location>
</feature>
<evidence type="ECO:0000313" key="6">
    <source>
        <dbReference type="Proteomes" id="UP000294003"/>
    </source>
</evidence>
<dbReference type="EMBL" id="QJNS01000701">
    <property type="protein sequence ID" value="RYO75570.1"/>
    <property type="molecule type" value="Genomic_DNA"/>
</dbReference>
<dbReference type="Proteomes" id="UP000294003">
    <property type="component" value="Unassembled WGS sequence"/>
</dbReference>
<dbReference type="PANTHER" id="PTHR24198:SF165">
    <property type="entry name" value="ANKYRIN REPEAT-CONTAINING PROTEIN-RELATED"/>
    <property type="match status" value="1"/>
</dbReference>
<dbReference type="PROSITE" id="PS50297">
    <property type="entry name" value="ANK_REP_REGION"/>
    <property type="match status" value="3"/>
</dbReference>
<gene>
    <name evidence="5" type="ORF">DL762_009952</name>
</gene>
<protein>
    <recommendedName>
        <fullName evidence="7">F-box domain-containing protein</fullName>
    </recommendedName>
</protein>
<organism evidence="5 6">
    <name type="scientific">Monosporascus cannonballus</name>
    <dbReference type="NCBI Taxonomy" id="155416"/>
    <lineage>
        <taxon>Eukaryota</taxon>
        <taxon>Fungi</taxon>
        <taxon>Dikarya</taxon>
        <taxon>Ascomycota</taxon>
        <taxon>Pezizomycotina</taxon>
        <taxon>Sordariomycetes</taxon>
        <taxon>Xylariomycetidae</taxon>
        <taxon>Xylariales</taxon>
        <taxon>Xylariales incertae sedis</taxon>
        <taxon>Monosporascus</taxon>
    </lineage>
</organism>
<keyword evidence="1" id="KW-0677">Repeat</keyword>
<feature type="repeat" description="ANK" evidence="3">
    <location>
        <begin position="426"/>
        <end position="459"/>
    </location>
</feature>
<dbReference type="SMART" id="SM00248">
    <property type="entry name" value="ANK"/>
    <property type="match status" value="4"/>
</dbReference>
<evidence type="ECO:0000256" key="1">
    <source>
        <dbReference type="ARBA" id="ARBA00022737"/>
    </source>
</evidence>
<dbReference type="InterPro" id="IPR002110">
    <property type="entry name" value="Ankyrin_rpt"/>
</dbReference>
<dbReference type="SUPFAM" id="SSF48403">
    <property type="entry name" value="Ankyrin repeat"/>
    <property type="match status" value="1"/>
</dbReference>
<dbReference type="Gene3D" id="1.25.40.20">
    <property type="entry name" value="Ankyrin repeat-containing domain"/>
    <property type="match status" value="2"/>
</dbReference>
<feature type="region of interest" description="Disordered" evidence="4">
    <location>
        <begin position="130"/>
        <end position="158"/>
    </location>
</feature>
<dbReference type="PANTHER" id="PTHR24198">
    <property type="entry name" value="ANKYRIN REPEAT AND PROTEIN KINASE DOMAIN-CONTAINING PROTEIN"/>
    <property type="match status" value="1"/>
</dbReference>
<keyword evidence="2 3" id="KW-0040">ANK repeat</keyword>